<evidence type="ECO:0000256" key="15">
    <source>
        <dbReference type="HAMAP-Rule" id="MF_00688"/>
    </source>
</evidence>
<keyword evidence="2 15" id="KW-0963">Cytoplasm</keyword>
<keyword evidence="3 15" id="KW-0808">Transferase</keyword>
<evidence type="ECO:0000256" key="1">
    <source>
        <dbReference type="ARBA" id="ARBA00004496"/>
    </source>
</evidence>
<evidence type="ECO:0000313" key="17">
    <source>
        <dbReference type="Proteomes" id="UP000614424"/>
    </source>
</evidence>
<dbReference type="EC" id="2.3.2.6" evidence="10 15"/>
<dbReference type="InterPro" id="IPR042203">
    <property type="entry name" value="Leu/Phe-tRNA_Trfase_C"/>
</dbReference>
<organism evidence="16 17">
    <name type="scientific">Candidatus Desulfobia pelagia</name>
    <dbReference type="NCBI Taxonomy" id="2841692"/>
    <lineage>
        <taxon>Bacteria</taxon>
        <taxon>Pseudomonadati</taxon>
        <taxon>Thermodesulfobacteriota</taxon>
        <taxon>Desulfobulbia</taxon>
        <taxon>Desulfobulbales</taxon>
        <taxon>Desulfobulbaceae</taxon>
        <taxon>Candidatus Desulfobia</taxon>
    </lineage>
</organism>
<evidence type="ECO:0000256" key="11">
    <source>
        <dbReference type="ARBA" id="ARBA00074372"/>
    </source>
</evidence>
<reference evidence="16 17" key="1">
    <citation type="submission" date="2020-08" db="EMBL/GenBank/DDBJ databases">
        <title>Bridging the membrane lipid divide: bacteria of the FCB group superphylum have the potential to synthesize archaeal ether lipids.</title>
        <authorList>
            <person name="Villanueva L."/>
            <person name="Von Meijenfeldt F.A.B."/>
            <person name="Westbye A.B."/>
            <person name="Yadav S."/>
            <person name="Hopmans E.C."/>
            <person name="Dutilh B.E."/>
            <person name="Sinninghe Damste J.S."/>
        </authorList>
    </citation>
    <scope>NUCLEOTIDE SEQUENCE [LARGE SCALE GENOMIC DNA]</scope>
    <source>
        <strain evidence="16">NIOZ-UU47</strain>
    </source>
</reference>
<evidence type="ECO:0000256" key="14">
    <source>
        <dbReference type="ARBA" id="ARBA00083640"/>
    </source>
</evidence>
<dbReference type="NCBIfam" id="TIGR00667">
    <property type="entry name" value="aat"/>
    <property type="match status" value="1"/>
</dbReference>
<dbReference type="EMBL" id="JACNJZ010000059">
    <property type="protein sequence ID" value="MBC8316881.1"/>
    <property type="molecule type" value="Genomic_DNA"/>
</dbReference>
<dbReference type="InterPro" id="IPR016181">
    <property type="entry name" value="Acyl_CoA_acyltransferase"/>
</dbReference>
<evidence type="ECO:0000256" key="2">
    <source>
        <dbReference type="ARBA" id="ARBA00022490"/>
    </source>
</evidence>
<evidence type="ECO:0000313" key="16">
    <source>
        <dbReference type="EMBL" id="MBC8316881.1"/>
    </source>
</evidence>
<protein>
    <recommendedName>
        <fullName evidence="11 15">Leucyl/phenylalanyl-tRNA--protein transferase</fullName>
        <ecNumber evidence="10 15">2.3.2.6</ecNumber>
    </recommendedName>
    <alternativeName>
        <fullName evidence="12 15">L/F-transferase</fullName>
    </alternativeName>
    <alternativeName>
        <fullName evidence="13 15">Leucyltransferase</fullName>
    </alternativeName>
    <alternativeName>
        <fullName evidence="14 15">Phenyalanyltransferase</fullName>
    </alternativeName>
</protein>
<accession>A0A8J6TBJ3</accession>
<comment type="function">
    <text evidence="8 15">Functions in the N-end rule pathway of protein degradation where it conjugates Leu, Phe and, less efficiently, Met from aminoacyl-tRNAs to the N-termini of proteins containing an N-terminal arginine or lysine.</text>
</comment>
<dbReference type="InterPro" id="IPR004616">
    <property type="entry name" value="Leu/Phe-tRNA_Trfase"/>
</dbReference>
<evidence type="ECO:0000256" key="3">
    <source>
        <dbReference type="ARBA" id="ARBA00022679"/>
    </source>
</evidence>
<gene>
    <name evidence="15" type="primary">aat</name>
    <name evidence="16" type="ORF">H8E41_03180</name>
</gene>
<dbReference type="GO" id="GO:0030163">
    <property type="term" value="P:protein catabolic process"/>
    <property type="evidence" value="ECO:0007669"/>
    <property type="project" value="UniProtKB-UniRule"/>
</dbReference>
<name>A0A8J6TBJ3_9BACT</name>
<evidence type="ECO:0000256" key="7">
    <source>
        <dbReference type="ARBA" id="ARBA00051538"/>
    </source>
</evidence>
<dbReference type="Pfam" id="PF03588">
    <property type="entry name" value="Leu_Phe_trans"/>
    <property type="match status" value="1"/>
</dbReference>
<keyword evidence="4 15" id="KW-0012">Acyltransferase</keyword>
<dbReference type="PANTHER" id="PTHR30098:SF2">
    <property type="entry name" value="LEUCYL_PHENYLALANYL-TRNA--PROTEIN TRANSFERASE"/>
    <property type="match status" value="1"/>
</dbReference>
<evidence type="ECO:0000256" key="8">
    <source>
        <dbReference type="ARBA" id="ARBA00054043"/>
    </source>
</evidence>
<comment type="caution">
    <text evidence="16">The sequence shown here is derived from an EMBL/GenBank/DDBJ whole genome shotgun (WGS) entry which is preliminary data.</text>
</comment>
<dbReference type="Gene3D" id="3.40.630.70">
    <property type="entry name" value="Leucyl/phenylalanyl-tRNA-protein transferase, C-terminal domain"/>
    <property type="match status" value="1"/>
</dbReference>
<dbReference type="AlphaFoldDB" id="A0A8J6TBJ3"/>
<proteinExistence type="inferred from homology"/>
<dbReference type="FunFam" id="3.40.630.70:FF:000001">
    <property type="entry name" value="Leucyl/phenylalanyl-tRNA--protein transferase"/>
    <property type="match status" value="1"/>
</dbReference>
<evidence type="ECO:0000256" key="9">
    <source>
        <dbReference type="ARBA" id="ARBA00061535"/>
    </source>
</evidence>
<evidence type="ECO:0000256" key="10">
    <source>
        <dbReference type="ARBA" id="ARBA00066767"/>
    </source>
</evidence>
<comment type="catalytic activity">
    <reaction evidence="5 15">
        <text>L-phenylalanyl-tRNA(Phe) + an N-terminal L-alpha-aminoacyl-[protein] = an N-terminal L-phenylalanyl-L-alpha-aminoacyl-[protein] + tRNA(Phe)</text>
        <dbReference type="Rhea" id="RHEA:43632"/>
        <dbReference type="Rhea" id="RHEA-COMP:9668"/>
        <dbReference type="Rhea" id="RHEA-COMP:9699"/>
        <dbReference type="Rhea" id="RHEA-COMP:10636"/>
        <dbReference type="Rhea" id="RHEA-COMP:10637"/>
        <dbReference type="ChEBI" id="CHEBI:78442"/>
        <dbReference type="ChEBI" id="CHEBI:78531"/>
        <dbReference type="ChEBI" id="CHEBI:78597"/>
        <dbReference type="ChEBI" id="CHEBI:83561"/>
        <dbReference type="EC" id="2.3.2.6"/>
    </reaction>
</comment>
<sequence length="234" mass="26784">MIFALTDEILFPPPQLASEDGLLAVGGDLSEERLLLAYSMGIFPWYSEEDPILWWAPDPRLVFELDDLYISKRLARVIRQGVFEVRCDTAFAEVIQACSRKRPGKEEGTWIMPEMVDAYCRLHDLGFAHSVECWREGKLAGGLYGIALGKIFFGESMFSRQDNASKVALFHLVEMLRKWGFELIDCQVKSEHLVRLGAKEIPGLEFRQRLKKYAQIDQNPVKWNTDFGGNSNLY</sequence>
<evidence type="ECO:0000256" key="13">
    <source>
        <dbReference type="ARBA" id="ARBA00077165"/>
    </source>
</evidence>
<dbReference type="PANTHER" id="PTHR30098">
    <property type="entry name" value="LEUCYL/PHENYLALANYL-TRNA--PROTEIN TRANSFERASE"/>
    <property type="match status" value="1"/>
</dbReference>
<evidence type="ECO:0000256" key="4">
    <source>
        <dbReference type="ARBA" id="ARBA00023315"/>
    </source>
</evidence>
<comment type="similarity">
    <text evidence="9 15">Belongs to the L/F-transferase family.</text>
</comment>
<dbReference type="SUPFAM" id="SSF55729">
    <property type="entry name" value="Acyl-CoA N-acyltransferases (Nat)"/>
    <property type="match status" value="1"/>
</dbReference>
<dbReference type="Proteomes" id="UP000614424">
    <property type="component" value="Unassembled WGS sequence"/>
</dbReference>
<evidence type="ECO:0000256" key="6">
    <source>
        <dbReference type="ARBA" id="ARBA00050652"/>
    </source>
</evidence>
<comment type="catalytic activity">
    <reaction evidence="7 15">
        <text>N-terminal L-lysyl-[protein] + L-leucyl-tRNA(Leu) = N-terminal L-leucyl-L-lysyl-[protein] + tRNA(Leu) + H(+)</text>
        <dbReference type="Rhea" id="RHEA:12340"/>
        <dbReference type="Rhea" id="RHEA-COMP:9613"/>
        <dbReference type="Rhea" id="RHEA-COMP:9622"/>
        <dbReference type="Rhea" id="RHEA-COMP:12670"/>
        <dbReference type="Rhea" id="RHEA-COMP:12671"/>
        <dbReference type="ChEBI" id="CHEBI:15378"/>
        <dbReference type="ChEBI" id="CHEBI:65249"/>
        <dbReference type="ChEBI" id="CHEBI:78442"/>
        <dbReference type="ChEBI" id="CHEBI:78494"/>
        <dbReference type="ChEBI" id="CHEBI:133043"/>
        <dbReference type="EC" id="2.3.2.6"/>
    </reaction>
</comment>
<dbReference type="FunFam" id="3.30.70.3550:FF:000001">
    <property type="entry name" value="Leucyl/phenylalanyl-tRNA--protein transferase"/>
    <property type="match status" value="1"/>
</dbReference>
<dbReference type="GO" id="GO:0005737">
    <property type="term" value="C:cytoplasm"/>
    <property type="evidence" value="ECO:0007669"/>
    <property type="project" value="UniProtKB-SubCell"/>
</dbReference>
<comment type="subcellular location">
    <subcellularLocation>
        <location evidence="1 15">Cytoplasm</location>
    </subcellularLocation>
</comment>
<dbReference type="InterPro" id="IPR042221">
    <property type="entry name" value="Leu/Phe-tRNA_Trfase_N"/>
</dbReference>
<dbReference type="Gene3D" id="3.30.70.3550">
    <property type="entry name" value="Leucyl/phenylalanyl-tRNA-protein transferase, N-terminal domain"/>
    <property type="match status" value="1"/>
</dbReference>
<evidence type="ECO:0000256" key="5">
    <source>
        <dbReference type="ARBA" id="ARBA00050607"/>
    </source>
</evidence>
<dbReference type="HAMAP" id="MF_00688">
    <property type="entry name" value="Leu_Phe_trans"/>
    <property type="match status" value="1"/>
</dbReference>
<evidence type="ECO:0000256" key="12">
    <source>
        <dbReference type="ARBA" id="ARBA00077136"/>
    </source>
</evidence>
<dbReference type="GO" id="GO:0008914">
    <property type="term" value="F:leucyl-tRNA--protein transferase activity"/>
    <property type="evidence" value="ECO:0007669"/>
    <property type="project" value="UniProtKB-UniRule"/>
</dbReference>
<comment type="catalytic activity">
    <reaction evidence="6 15">
        <text>N-terminal L-arginyl-[protein] + L-leucyl-tRNA(Leu) = N-terminal L-leucyl-L-arginyl-[protein] + tRNA(Leu) + H(+)</text>
        <dbReference type="Rhea" id="RHEA:50416"/>
        <dbReference type="Rhea" id="RHEA-COMP:9613"/>
        <dbReference type="Rhea" id="RHEA-COMP:9622"/>
        <dbReference type="Rhea" id="RHEA-COMP:12672"/>
        <dbReference type="Rhea" id="RHEA-COMP:12673"/>
        <dbReference type="ChEBI" id="CHEBI:15378"/>
        <dbReference type="ChEBI" id="CHEBI:64719"/>
        <dbReference type="ChEBI" id="CHEBI:78442"/>
        <dbReference type="ChEBI" id="CHEBI:78494"/>
        <dbReference type="ChEBI" id="CHEBI:133044"/>
        <dbReference type="EC" id="2.3.2.6"/>
    </reaction>
</comment>